<feature type="domain" description="C3H1-type" evidence="18">
    <location>
        <begin position="23"/>
        <end position="53"/>
    </location>
</feature>
<evidence type="ECO:0000256" key="14">
    <source>
        <dbReference type="ARBA" id="ARBA00029530"/>
    </source>
</evidence>
<evidence type="ECO:0000259" key="17">
    <source>
        <dbReference type="PROSITE" id="PS50089"/>
    </source>
</evidence>
<dbReference type="PROSITE" id="PS50103">
    <property type="entry name" value="ZF_C3H1"/>
    <property type="match status" value="4"/>
</dbReference>
<dbReference type="InterPro" id="IPR017907">
    <property type="entry name" value="Znf_RING_CS"/>
</dbReference>
<keyword evidence="5" id="KW-0963">Cytoplasm</keyword>
<feature type="domain" description="C3H1-type" evidence="18">
    <location>
        <begin position="336"/>
        <end position="365"/>
    </location>
</feature>
<keyword evidence="6" id="KW-0808">Transferase</keyword>
<reference evidence="19 20" key="1">
    <citation type="submission" date="2019-09" db="EMBL/GenBank/DDBJ databases">
        <title>Bird 10,000 Genomes (B10K) Project - Family phase.</title>
        <authorList>
            <person name="Zhang G."/>
        </authorList>
    </citation>
    <scope>NUCLEOTIDE SEQUENCE [LARGE SCALE GENOMIC DNA]</scope>
    <source>
        <strain evidence="19">B10K-DU-001-70</strain>
        <tissue evidence="19">Muscle</tissue>
    </source>
</reference>
<dbReference type="SMART" id="SM00356">
    <property type="entry name" value="ZnF_C3H1"/>
    <property type="match status" value="4"/>
</dbReference>
<evidence type="ECO:0000256" key="2">
    <source>
        <dbReference type="ARBA" id="ARBA00004123"/>
    </source>
</evidence>
<dbReference type="SUPFAM" id="SSF57850">
    <property type="entry name" value="RING/U-box"/>
    <property type="match status" value="1"/>
</dbReference>
<dbReference type="Pfam" id="PF14608">
    <property type="entry name" value="zf-CCCH_2"/>
    <property type="match status" value="3"/>
</dbReference>
<comment type="caution">
    <text evidence="19">The sequence shown here is derived from an EMBL/GenBank/DDBJ whole genome shotgun (WGS) entry which is preliminary data.</text>
</comment>
<evidence type="ECO:0000256" key="8">
    <source>
        <dbReference type="ARBA" id="ARBA00022737"/>
    </source>
</evidence>
<evidence type="ECO:0000256" key="7">
    <source>
        <dbReference type="ARBA" id="ARBA00022723"/>
    </source>
</evidence>
<feature type="non-terminal residue" evidence="19">
    <location>
        <position position="1"/>
    </location>
</feature>
<protein>
    <recommendedName>
        <fullName evidence="14">E3 ubiquitin-protein ligase makorin-2</fullName>
        <ecNumber evidence="4">2.3.2.27</ecNumber>
    </recommendedName>
    <alternativeName>
        <fullName evidence="15">RING-type E3 ubiquitin transferase makorin-2</fullName>
    </alternativeName>
</protein>
<keyword evidence="7 16" id="KW-0479">Metal-binding</keyword>
<dbReference type="Gene3D" id="3.30.1370.210">
    <property type="match status" value="1"/>
</dbReference>
<dbReference type="InterPro" id="IPR013083">
    <property type="entry name" value="Znf_RING/FYVE/PHD"/>
</dbReference>
<feature type="zinc finger region" description="C3H1-type" evidence="16">
    <location>
        <begin position="180"/>
        <end position="207"/>
    </location>
</feature>
<dbReference type="InterPro" id="IPR001841">
    <property type="entry name" value="Znf_RING"/>
</dbReference>
<dbReference type="PROSITE" id="PS00518">
    <property type="entry name" value="ZF_RING_1"/>
    <property type="match status" value="1"/>
</dbReference>
<organism evidence="19 20">
    <name type="scientific">Hylia prasina</name>
    <name type="common">green hylia</name>
    <dbReference type="NCBI Taxonomy" id="208073"/>
    <lineage>
        <taxon>Eukaryota</taxon>
        <taxon>Metazoa</taxon>
        <taxon>Chordata</taxon>
        <taxon>Craniata</taxon>
        <taxon>Vertebrata</taxon>
        <taxon>Euteleostomi</taxon>
        <taxon>Archelosauria</taxon>
        <taxon>Archosauria</taxon>
        <taxon>Dinosauria</taxon>
        <taxon>Saurischia</taxon>
        <taxon>Theropoda</taxon>
        <taxon>Coelurosauria</taxon>
        <taxon>Aves</taxon>
        <taxon>Neognathae</taxon>
        <taxon>Neoaves</taxon>
        <taxon>Telluraves</taxon>
        <taxon>Australaves</taxon>
        <taxon>Passeriformes</taxon>
        <taxon>Sylvioidea</taxon>
        <taxon>Sylviidae</taxon>
        <taxon>Acrocephalinae</taxon>
        <taxon>Hylia</taxon>
    </lineage>
</organism>
<evidence type="ECO:0000256" key="11">
    <source>
        <dbReference type="ARBA" id="ARBA00022786"/>
    </source>
</evidence>
<dbReference type="CDD" id="cd16731">
    <property type="entry name" value="RING-HC_MKRN2"/>
    <property type="match status" value="1"/>
</dbReference>
<gene>
    <name evidence="19" type="primary">Mkrn2</name>
    <name evidence="19" type="ORF">HYLPRA_R12082</name>
</gene>
<dbReference type="InterPro" id="IPR000571">
    <property type="entry name" value="Znf_CCCH"/>
</dbReference>
<feature type="zinc finger region" description="C3H1-type" evidence="16">
    <location>
        <begin position="1"/>
        <end position="21"/>
    </location>
</feature>
<evidence type="ECO:0000256" key="4">
    <source>
        <dbReference type="ARBA" id="ARBA00012483"/>
    </source>
</evidence>
<evidence type="ECO:0000313" key="19">
    <source>
        <dbReference type="EMBL" id="NWU33111.1"/>
    </source>
</evidence>
<keyword evidence="13" id="KW-0539">Nucleus</keyword>
<evidence type="ECO:0000256" key="9">
    <source>
        <dbReference type="ARBA" id="ARBA00022771"/>
    </source>
</evidence>
<keyword evidence="9 16" id="KW-0863">Zinc-finger</keyword>
<evidence type="ECO:0000256" key="15">
    <source>
        <dbReference type="ARBA" id="ARBA00030863"/>
    </source>
</evidence>
<dbReference type="GO" id="GO:0005634">
    <property type="term" value="C:nucleus"/>
    <property type="evidence" value="ECO:0007669"/>
    <property type="project" value="UniProtKB-SubCell"/>
</dbReference>
<comment type="catalytic activity">
    <reaction evidence="1">
        <text>S-ubiquitinyl-[E2 ubiquitin-conjugating enzyme]-L-cysteine + [acceptor protein]-L-lysine = [E2 ubiquitin-conjugating enzyme]-L-cysteine + N(6)-ubiquitinyl-[acceptor protein]-L-lysine.</text>
        <dbReference type="EC" id="2.3.2.27"/>
    </reaction>
</comment>
<dbReference type="FunFam" id="3.30.40.10:FF:000117">
    <property type="entry name" value="Probable E3 ubiquitin-protein ligase makorin-1"/>
    <property type="match status" value="1"/>
</dbReference>
<dbReference type="AlphaFoldDB" id="A0A7K5VXN8"/>
<feature type="domain" description="C3H1-type" evidence="18">
    <location>
        <begin position="1"/>
        <end position="21"/>
    </location>
</feature>
<dbReference type="InterPro" id="IPR027370">
    <property type="entry name" value="Znf-RING_euk"/>
</dbReference>
<dbReference type="EMBL" id="VYXD01000355">
    <property type="protein sequence ID" value="NWU33111.1"/>
    <property type="molecule type" value="Genomic_DNA"/>
</dbReference>
<dbReference type="Pfam" id="PF13445">
    <property type="entry name" value="zf-RING_UBOX"/>
    <property type="match status" value="1"/>
</dbReference>
<feature type="zinc finger region" description="C3H1-type" evidence="16">
    <location>
        <begin position="336"/>
        <end position="365"/>
    </location>
</feature>
<dbReference type="PROSITE" id="PS50089">
    <property type="entry name" value="ZF_RING_2"/>
    <property type="match status" value="1"/>
</dbReference>
<name>A0A7K5VXN8_9SYLV</name>
<evidence type="ECO:0000313" key="20">
    <source>
        <dbReference type="Proteomes" id="UP000557268"/>
    </source>
</evidence>
<dbReference type="GO" id="GO:0061630">
    <property type="term" value="F:ubiquitin protein ligase activity"/>
    <property type="evidence" value="ECO:0007669"/>
    <property type="project" value="UniProtKB-EC"/>
</dbReference>
<dbReference type="GO" id="GO:0000209">
    <property type="term" value="P:protein polyubiquitination"/>
    <property type="evidence" value="ECO:0007669"/>
    <property type="project" value="InterPro"/>
</dbReference>
<evidence type="ECO:0000256" key="12">
    <source>
        <dbReference type="ARBA" id="ARBA00022833"/>
    </source>
</evidence>
<dbReference type="PANTHER" id="PTHR11224:SF17">
    <property type="entry name" value="E3 UBIQUITIN-PROTEIN LIGASE MAKORIN-2"/>
    <property type="match status" value="1"/>
</dbReference>
<dbReference type="InterPro" id="IPR045072">
    <property type="entry name" value="MKRN-like"/>
</dbReference>
<dbReference type="EC" id="2.3.2.27" evidence="4"/>
<evidence type="ECO:0000256" key="1">
    <source>
        <dbReference type="ARBA" id="ARBA00000900"/>
    </source>
</evidence>
<evidence type="ECO:0000256" key="3">
    <source>
        <dbReference type="ARBA" id="ARBA00004496"/>
    </source>
</evidence>
<dbReference type="SMART" id="SM00184">
    <property type="entry name" value="RING"/>
    <property type="match status" value="1"/>
</dbReference>
<feature type="zinc finger region" description="C3H1-type" evidence="16">
    <location>
        <begin position="23"/>
        <end position="53"/>
    </location>
</feature>
<dbReference type="Proteomes" id="UP000557268">
    <property type="component" value="Unassembled WGS sequence"/>
</dbReference>
<dbReference type="PANTHER" id="PTHR11224">
    <property type="entry name" value="MAKORIN-RELATED"/>
    <property type="match status" value="1"/>
</dbReference>
<dbReference type="GO" id="GO:0016874">
    <property type="term" value="F:ligase activity"/>
    <property type="evidence" value="ECO:0007669"/>
    <property type="project" value="UniProtKB-KW"/>
</dbReference>
<dbReference type="Gene3D" id="3.30.40.10">
    <property type="entry name" value="Zinc/RING finger domain, C3HC4 (zinc finger)"/>
    <property type="match status" value="1"/>
</dbReference>
<evidence type="ECO:0000256" key="10">
    <source>
        <dbReference type="ARBA" id="ARBA00022782"/>
    </source>
</evidence>
<feature type="domain" description="C3H1-type" evidence="18">
    <location>
        <begin position="180"/>
        <end position="207"/>
    </location>
</feature>
<dbReference type="GO" id="GO:0008270">
    <property type="term" value="F:zinc ion binding"/>
    <property type="evidence" value="ECO:0007669"/>
    <property type="project" value="UniProtKB-KW"/>
</dbReference>
<keyword evidence="8" id="KW-0677">Repeat</keyword>
<keyword evidence="19" id="KW-0436">Ligase</keyword>
<evidence type="ECO:0000256" key="13">
    <source>
        <dbReference type="ARBA" id="ARBA00023242"/>
    </source>
</evidence>
<dbReference type="GO" id="GO:0005737">
    <property type="term" value="C:cytoplasm"/>
    <property type="evidence" value="ECO:0007669"/>
    <property type="project" value="UniProtKB-SubCell"/>
</dbReference>
<accession>A0A7K5VXN8</accession>
<comment type="subcellular location">
    <subcellularLocation>
        <location evidence="3">Cytoplasm</location>
    </subcellularLocation>
    <subcellularLocation>
        <location evidence="2">Nucleus</location>
    </subcellularLocation>
</comment>
<keyword evidence="12 16" id="KW-0862">Zinc</keyword>
<feature type="non-terminal residue" evidence="19">
    <location>
        <position position="433"/>
    </location>
</feature>
<evidence type="ECO:0000256" key="5">
    <source>
        <dbReference type="ARBA" id="ARBA00022490"/>
    </source>
</evidence>
<evidence type="ECO:0000256" key="16">
    <source>
        <dbReference type="PROSITE-ProRule" id="PRU00723"/>
    </source>
</evidence>
<dbReference type="Pfam" id="PF00642">
    <property type="entry name" value="zf-CCCH"/>
    <property type="match status" value="1"/>
</dbReference>
<dbReference type="GO" id="GO:0030154">
    <property type="term" value="P:cell differentiation"/>
    <property type="evidence" value="ECO:0007669"/>
    <property type="project" value="UniProtKB-KW"/>
</dbReference>
<evidence type="ECO:0000259" key="18">
    <source>
        <dbReference type="PROSITE" id="PS50103"/>
    </source>
</evidence>
<proteinExistence type="predicted"/>
<keyword evidence="20" id="KW-1185">Reference proteome</keyword>
<keyword evidence="10" id="KW-0221">Differentiation</keyword>
<evidence type="ECO:0000256" key="6">
    <source>
        <dbReference type="ARBA" id="ARBA00022679"/>
    </source>
</evidence>
<feature type="domain" description="RING-type" evidence="17">
    <location>
        <begin position="253"/>
        <end position="307"/>
    </location>
</feature>
<keyword evidence="11" id="KW-0833">Ubl conjugation pathway</keyword>
<sequence length="433" mass="48048">RYYLQGVCREGSKCLFSHDLATSKSSTICKYYQKGQCAYGARCRCSWKGHGEAGSSCCSSSLPPARPSAHFWGLLVSPGLLGRLSSSTAFPGVSRLKLPEECSRECWALIHQGYLCGSSEEKQRPSPGAVLCCSEPGDSEEAKPPSYLEAKPPLYVEAKPHSYLEAICSGLQEPGGCPGGSEQQLCPYAAVGACHFGERCLYLHGELCEICGLQVLHPFDQEQRKAHEMMCMATFEHDMERAFAIQASQDKVCSICMEVVYEKPSASERRFGILSNCTHTYCLSCIRQWRCAKQFENPIIKSCPECRVISEFVIPSAYWVEEQEKKNELIEAFKQGVGKKPCKYFEQGKGTCPFGGKCLYLHAYPDGTRAEPEKPRKQLSSEGTVRFFNSVRLWDFIEDRESRSAPGADSEVTELGELFMHLSGAEEDPTAAQ</sequence>